<feature type="transmembrane region" description="Helical" evidence="1">
    <location>
        <begin position="12"/>
        <end position="43"/>
    </location>
</feature>
<gene>
    <name evidence="2" type="ORF">ACFFF6_14120</name>
</gene>
<dbReference type="EMBL" id="JBHLSV010000019">
    <property type="protein sequence ID" value="MFC0675096.1"/>
    <property type="molecule type" value="Genomic_DNA"/>
</dbReference>
<feature type="transmembrane region" description="Helical" evidence="1">
    <location>
        <begin position="134"/>
        <end position="164"/>
    </location>
</feature>
<organism evidence="2 3">
    <name type="scientific">Brachybacterium hainanense</name>
    <dbReference type="NCBI Taxonomy" id="1541174"/>
    <lineage>
        <taxon>Bacteria</taxon>
        <taxon>Bacillati</taxon>
        <taxon>Actinomycetota</taxon>
        <taxon>Actinomycetes</taxon>
        <taxon>Micrococcales</taxon>
        <taxon>Dermabacteraceae</taxon>
        <taxon>Brachybacterium</taxon>
    </lineage>
</organism>
<feature type="transmembrane region" description="Helical" evidence="1">
    <location>
        <begin position="83"/>
        <end position="114"/>
    </location>
</feature>
<name>A0ABV6RDM3_9MICO</name>
<accession>A0ABV6RDM3</accession>
<evidence type="ECO:0000313" key="3">
    <source>
        <dbReference type="Proteomes" id="UP001589793"/>
    </source>
</evidence>
<keyword evidence="1" id="KW-1133">Transmembrane helix</keyword>
<comment type="caution">
    <text evidence="2">The sequence shown here is derived from an EMBL/GenBank/DDBJ whole genome shotgun (WGS) entry which is preliminary data.</text>
</comment>
<evidence type="ECO:0000313" key="2">
    <source>
        <dbReference type="EMBL" id="MFC0675096.1"/>
    </source>
</evidence>
<reference evidence="2 3" key="1">
    <citation type="submission" date="2024-09" db="EMBL/GenBank/DDBJ databases">
        <authorList>
            <person name="Sun Q."/>
            <person name="Mori K."/>
        </authorList>
    </citation>
    <scope>NUCLEOTIDE SEQUENCE [LARGE SCALE GENOMIC DNA]</scope>
    <source>
        <strain evidence="2 3">CICC 10874</strain>
    </source>
</reference>
<feature type="transmembrane region" description="Helical" evidence="1">
    <location>
        <begin position="49"/>
        <end position="71"/>
    </location>
</feature>
<keyword evidence="1" id="KW-0812">Transmembrane</keyword>
<protein>
    <submittedName>
        <fullName evidence="2">DUF456 domain-containing protein</fullName>
    </submittedName>
</protein>
<keyword evidence="1" id="KW-0472">Membrane</keyword>
<sequence length="166" mass="17344">MAVDIIVTVLAALAYIVALTGIIVPVLPGTITYVIATLIWAIVIGGPEAWIAFGLVLLFGAAGMATSYVLTGRKLKAHEVPTWPILVGIAAGIVGIFVIPFLGLPIGFLIGLYVSESLRLKDWRNGLSSTWVAVKALGIGIMIELGLAFCATIAFAVAATVHFVTL</sequence>
<dbReference type="Pfam" id="PF04306">
    <property type="entry name" value="DUF456"/>
    <property type="match status" value="1"/>
</dbReference>
<proteinExistence type="predicted"/>
<dbReference type="InterPro" id="IPR007403">
    <property type="entry name" value="DUF456"/>
</dbReference>
<keyword evidence="3" id="KW-1185">Reference proteome</keyword>
<dbReference type="RefSeq" id="WP_376981807.1">
    <property type="nucleotide sequence ID" value="NZ_JBHLSV010000019.1"/>
</dbReference>
<evidence type="ECO:0000256" key="1">
    <source>
        <dbReference type="SAM" id="Phobius"/>
    </source>
</evidence>
<dbReference type="Proteomes" id="UP001589793">
    <property type="component" value="Unassembled WGS sequence"/>
</dbReference>